<dbReference type="AlphaFoldDB" id="A0A6F8SSR2"/>
<dbReference type="Proteomes" id="UP000503197">
    <property type="component" value="Chromosome"/>
</dbReference>
<evidence type="ECO:0000256" key="2">
    <source>
        <dbReference type="ARBA" id="ARBA00010961"/>
    </source>
</evidence>
<evidence type="ECO:0000256" key="1">
    <source>
        <dbReference type="ARBA" id="ARBA00002190"/>
    </source>
</evidence>
<name>A0A6F8SSR2_9GAMM</name>
<keyword evidence="4 6" id="KW-0238">DNA-binding</keyword>
<dbReference type="GO" id="GO:0006313">
    <property type="term" value="P:DNA transposition"/>
    <property type="evidence" value="ECO:0007669"/>
    <property type="project" value="UniProtKB-UniRule"/>
</dbReference>
<evidence type="ECO:0000256" key="6">
    <source>
        <dbReference type="RuleBase" id="RU365089"/>
    </source>
</evidence>
<protein>
    <recommendedName>
        <fullName evidence="6">Mutator family transposase</fullName>
    </recommendedName>
</protein>
<gene>
    <name evidence="7" type="ORF">HMSLTHF_09740</name>
</gene>
<dbReference type="PANTHER" id="PTHR33217">
    <property type="entry name" value="TRANSPOSASE FOR INSERTION SEQUENCE ELEMENT IS1081"/>
    <property type="match status" value="1"/>
</dbReference>
<keyword evidence="3 6" id="KW-0815">Transposition</keyword>
<dbReference type="Pfam" id="PF00872">
    <property type="entry name" value="Transposase_mut"/>
    <property type="match status" value="1"/>
</dbReference>
<dbReference type="InterPro" id="IPR001207">
    <property type="entry name" value="Transposase_mutator"/>
</dbReference>
<accession>A0A6F8SSR2</accession>
<dbReference type="PANTHER" id="PTHR33217:SF9">
    <property type="entry name" value="MUTATOR FAMILY TRANSPOSASE"/>
    <property type="match status" value="1"/>
</dbReference>
<evidence type="ECO:0000256" key="3">
    <source>
        <dbReference type="ARBA" id="ARBA00022578"/>
    </source>
</evidence>
<evidence type="ECO:0000256" key="4">
    <source>
        <dbReference type="ARBA" id="ARBA00023125"/>
    </source>
</evidence>
<evidence type="ECO:0000313" key="7">
    <source>
        <dbReference type="EMBL" id="BCA91199.1"/>
    </source>
</evidence>
<organism evidence="7 8">
    <name type="scientific">Vreelandella aquamarina</name>
    <dbReference type="NCBI Taxonomy" id="77097"/>
    <lineage>
        <taxon>Bacteria</taxon>
        <taxon>Pseudomonadati</taxon>
        <taxon>Pseudomonadota</taxon>
        <taxon>Gammaproteobacteria</taxon>
        <taxon>Oceanospirillales</taxon>
        <taxon>Halomonadaceae</taxon>
        <taxon>Vreelandella</taxon>
    </lineage>
</organism>
<sequence length="218" mass="24334">MIAKAVEAELATFLAQYADQRLDDGRQAVVRNGYLPERTVQTGIGDVSVQVPKVRDRSGGGARFNSSLLPPYLKRARSIEELIPRLYLKGISTGDYQEALAALLGDQAKGLSANTVSRLKKQWKDEHAEWRKRDLADRRYVYWWADGVYSNVRLDDRLCLLVIIGVTEQGRKELVAVEDDFRESADSWETLLTGLRERGLTQAPTLAVGDGAWGSGRP</sequence>
<dbReference type="EMBL" id="AP022821">
    <property type="protein sequence ID" value="BCA91199.1"/>
    <property type="molecule type" value="Genomic_DNA"/>
</dbReference>
<comment type="similarity">
    <text evidence="2 6">Belongs to the transposase mutator family.</text>
</comment>
<evidence type="ECO:0000256" key="5">
    <source>
        <dbReference type="ARBA" id="ARBA00023172"/>
    </source>
</evidence>
<keyword evidence="6" id="KW-0814">Transposable element</keyword>
<dbReference type="GO" id="GO:0003677">
    <property type="term" value="F:DNA binding"/>
    <property type="evidence" value="ECO:0007669"/>
    <property type="project" value="UniProtKB-UniRule"/>
</dbReference>
<comment type="function">
    <text evidence="1 6">Required for the transposition of the insertion element.</text>
</comment>
<keyword evidence="5 6" id="KW-0233">DNA recombination</keyword>
<evidence type="ECO:0000313" key="8">
    <source>
        <dbReference type="Proteomes" id="UP000503197"/>
    </source>
</evidence>
<reference evidence="7 8" key="1">
    <citation type="submission" date="2020-02" db="EMBL/GenBank/DDBJ databases">
        <title>Complete Genome Sequence of Halomonas meridiana strain BAA-801, Isolated from Deep Sea Thermal Vent.</title>
        <authorList>
            <person name="Takahashi Y."/>
            <person name="Takahashi H."/>
            <person name="Galipon J."/>
            <person name="Arakawa K."/>
        </authorList>
    </citation>
    <scope>NUCLEOTIDE SEQUENCE [LARGE SCALE GENOMIC DNA]</scope>
    <source>
        <strain evidence="7 8">Slthf1</strain>
    </source>
</reference>
<dbReference type="GO" id="GO:0004803">
    <property type="term" value="F:transposase activity"/>
    <property type="evidence" value="ECO:0007669"/>
    <property type="project" value="UniProtKB-UniRule"/>
</dbReference>
<proteinExistence type="inferred from homology"/>